<protein>
    <submittedName>
        <fullName evidence="4">3-oxoacyl-(Acyl-carrier-protein) reductase 2</fullName>
        <ecNumber evidence="4">1.1.1.100</ecNumber>
    </submittedName>
    <submittedName>
        <fullName evidence="5">SDR family oxidoreductase</fullName>
    </submittedName>
</protein>
<sequence>MIFDRFRLDGQVALVTGGTRGIGLAIAEALGEAGAKVVIAGRSRNAAAEDRLAEAGVDCEFIAADLIKNDAADALVTETISRTGRLDILVNNAGLAIHGDSGEFPDPIWREIMTVNVDAVFRACRAALAPMRRQGSGVILNIGSISGIVSNIPQNQVAYNTSKAAVHMMTKSLASEVAAENIRVNAIAPGYIETDLSRGGIDNPDWFPIWRSMTPMGRVGQPEEVAGAALLLCSAAASYITGDVLVIDGGYTTR</sequence>
<dbReference type="SMART" id="SM00822">
    <property type="entry name" value="PKS_KR"/>
    <property type="match status" value="1"/>
</dbReference>
<dbReference type="Proteomes" id="UP000078551">
    <property type="component" value="Plasmid pRphaN771b"/>
</dbReference>
<evidence type="ECO:0000313" key="7">
    <source>
        <dbReference type="Proteomes" id="UP000540266"/>
    </source>
</evidence>
<dbReference type="RefSeq" id="WP_064826087.1">
    <property type="nucleotide sequence ID" value="NZ_CP013524.1"/>
</dbReference>
<reference evidence="5 7" key="2">
    <citation type="submission" date="2020-11" db="EMBL/GenBank/DDBJ databases">
        <title>Indigenous Rhizobia Nodulating Common beans in Western Kenya.</title>
        <authorList>
            <person name="Wekesa C.S."/>
            <person name="Oelmueller R."/>
            <person name="Furch A.C."/>
        </authorList>
    </citation>
    <scope>NUCLEOTIDE SEQUENCE [LARGE SCALE GENOMIC DNA]</scope>
    <source>
        <strain evidence="7">BS3</strain>
        <strain evidence="5">S3</strain>
        <plasmid evidence="5 7">pBS3b</plasmid>
    </source>
</reference>
<evidence type="ECO:0000313" key="5">
    <source>
        <dbReference type="EMBL" id="QPK11718.1"/>
    </source>
</evidence>
<dbReference type="GO" id="GO:0004316">
    <property type="term" value="F:3-oxoacyl-[acyl-carrier-protein] reductase (NADPH) activity"/>
    <property type="evidence" value="ECO:0007669"/>
    <property type="project" value="UniProtKB-EC"/>
</dbReference>
<name>A0A192TIF2_9HYPH</name>
<evidence type="ECO:0000256" key="2">
    <source>
        <dbReference type="ARBA" id="ARBA00023002"/>
    </source>
</evidence>
<dbReference type="InterPro" id="IPR036291">
    <property type="entry name" value="NAD(P)-bd_dom_sf"/>
</dbReference>
<dbReference type="PANTHER" id="PTHR42760:SF115">
    <property type="entry name" value="3-OXOACYL-[ACYL-CARRIER-PROTEIN] REDUCTASE FABG"/>
    <property type="match status" value="1"/>
</dbReference>
<dbReference type="GeneID" id="45959955"/>
<dbReference type="EC" id="1.1.1.100" evidence="4"/>
<keyword evidence="5" id="KW-0614">Plasmid</keyword>
<accession>A0A192TIF2</accession>
<dbReference type="SUPFAM" id="SSF51735">
    <property type="entry name" value="NAD(P)-binding Rossmann-fold domains"/>
    <property type="match status" value="1"/>
</dbReference>
<dbReference type="EMBL" id="CP013570">
    <property type="protein sequence ID" value="ANL87466.1"/>
    <property type="molecule type" value="Genomic_DNA"/>
</dbReference>
<gene>
    <name evidence="4" type="primary">fabG-2</name>
    <name evidence="4" type="ORF">AMC81_PB00329</name>
    <name evidence="5" type="ORF">HER27_023930</name>
</gene>
<dbReference type="Pfam" id="PF13561">
    <property type="entry name" value="adh_short_C2"/>
    <property type="match status" value="1"/>
</dbReference>
<evidence type="ECO:0000256" key="1">
    <source>
        <dbReference type="ARBA" id="ARBA00006484"/>
    </source>
</evidence>
<reference evidence="4 6" key="1">
    <citation type="submission" date="2015-11" db="EMBL/GenBank/DDBJ databases">
        <title>The limits of bacterial species coexistence and the symbiotic plasmid transference in sympatric Rhizobium populations.</title>
        <authorList>
            <person name="Perez-Carrascal O.M."/>
            <person name="VanInsberghe D."/>
            <person name="Juarez S."/>
            <person name="Polz M.F."/>
            <person name="Vinuesa P."/>
            <person name="Gonzalez V."/>
        </authorList>
    </citation>
    <scope>NUCLEOTIDE SEQUENCE [LARGE SCALE GENOMIC DNA]</scope>
    <source>
        <strain evidence="4 6">N771</strain>
        <plasmid evidence="4 6">pRphaN771b</plasmid>
    </source>
</reference>
<evidence type="ECO:0000259" key="3">
    <source>
        <dbReference type="SMART" id="SM00822"/>
    </source>
</evidence>
<dbReference type="PRINTS" id="PR00081">
    <property type="entry name" value="GDHRDH"/>
</dbReference>
<geneLocation type="plasmid" evidence="5 7">
    <name>pBS3b</name>
</geneLocation>
<dbReference type="PROSITE" id="PS00061">
    <property type="entry name" value="ADH_SHORT"/>
    <property type="match status" value="1"/>
</dbReference>
<dbReference type="EMBL" id="CP064933">
    <property type="protein sequence ID" value="QPK11718.1"/>
    <property type="molecule type" value="Genomic_DNA"/>
</dbReference>
<dbReference type="PANTHER" id="PTHR42760">
    <property type="entry name" value="SHORT-CHAIN DEHYDROGENASES/REDUCTASES FAMILY MEMBER"/>
    <property type="match status" value="1"/>
</dbReference>
<dbReference type="InterPro" id="IPR002347">
    <property type="entry name" value="SDR_fam"/>
</dbReference>
<dbReference type="InterPro" id="IPR020904">
    <property type="entry name" value="Sc_DH/Rdtase_CS"/>
</dbReference>
<dbReference type="CDD" id="cd05233">
    <property type="entry name" value="SDR_c"/>
    <property type="match status" value="1"/>
</dbReference>
<dbReference type="Proteomes" id="UP000540266">
    <property type="component" value="Plasmid pBS3b"/>
</dbReference>
<keyword evidence="6" id="KW-1185">Reference proteome</keyword>
<feature type="domain" description="Ketoreductase" evidence="3">
    <location>
        <begin position="11"/>
        <end position="148"/>
    </location>
</feature>
<dbReference type="FunFam" id="3.40.50.720:FF:000084">
    <property type="entry name" value="Short-chain dehydrogenase reductase"/>
    <property type="match status" value="1"/>
</dbReference>
<evidence type="ECO:0000313" key="6">
    <source>
        <dbReference type="Proteomes" id="UP000078551"/>
    </source>
</evidence>
<proteinExistence type="inferred from homology"/>
<keyword evidence="2 4" id="KW-0560">Oxidoreductase</keyword>
<organism evidence="5 7">
    <name type="scientific">Rhizobium phaseoli</name>
    <dbReference type="NCBI Taxonomy" id="396"/>
    <lineage>
        <taxon>Bacteria</taxon>
        <taxon>Pseudomonadati</taxon>
        <taxon>Pseudomonadota</taxon>
        <taxon>Alphaproteobacteria</taxon>
        <taxon>Hyphomicrobiales</taxon>
        <taxon>Rhizobiaceae</taxon>
        <taxon>Rhizobium/Agrobacterium group</taxon>
        <taxon>Rhizobium</taxon>
    </lineage>
</organism>
<dbReference type="InterPro" id="IPR057326">
    <property type="entry name" value="KR_dom"/>
</dbReference>
<evidence type="ECO:0000313" key="4">
    <source>
        <dbReference type="EMBL" id="ANL87466.1"/>
    </source>
</evidence>
<comment type="similarity">
    <text evidence="1">Belongs to the short-chain dehydrogenases/reductases (SDR) family.</text>
</comment>
<dbReference type="NCBIfam" id="NF005559">
    <property type="entry name" value="PRK07231.1"/>
    <property type="match status" value="1"/>
</dbReference>
<geneLocation type="plasmid" evidence="4 6">
    <name>pRphaN771b</name>
</geneLocation>
<dbReference type="AlphaFoldDB" id="A0A192TIF2"/>
<dbReference type="PRINTS" id="PR00080">
    <property type="entry name" value="SDRFAMILY"/>
</dbReference>
<dbReference type="Gene3D" id="3.40.50.720">
    <property type="entry name" value="NAD(P)-binding Rossmann-like Domain"/>
    <property type="match status" value="1"/>
</dbReference>